<accession>A0A699SAD2</accession>
<feature type="region of interest" description="Disordered" evidence="1">
    <location>
        <begin position="1"/>
        <end position="25"/>
    </location>
</feature>
<dbReference type="AlphaFoldDB" id="A0A699SAD2"/>
<feature type="non-terminal residue" evidence="2">
    <location>
        <position position="1"/>
    </location>
</feature>
<sequence>AAHDVSPPPIVPPTHSAPKPSSALQVTPVREPTLVRYPIPSNEAPQTLVATAAGGAEDFVALTTLSLKLDRCLNRVTTLENELGITKKVLGGAILKLVTRVKRL</sequence>
<comment type="caution">
    <text evidence="2">The sequence shown here is derived from an EMBL/GenBank/DDBJ whole genome shotgun (WGS) entry which is preliminary data.</text>
</comment>
<evidence type="ECO:0000313" key="2">
    <source>
        <dbReference type="EMBL" id="GFC94451.1"/>
    </source>
</evidence>
<dbReference type="EMBL" id="BKCJ011148750">
    <property type="protein sequence ID" value="GFC94451.1"/>
    <property type="molecule type" value="Genomic_DNA"/>
</dbReference>
<evidence type="ECO:0008006" key="3">
    <source>
        <dbReference type="Google" id="ProtNLM"/>
    </source>
</evidence>
<protein>
    <recommendedName>
        <fullName evidence="3">Reverse transcriptase domain-containing protein</fullName>
    </recommendedName>
</protein>
<name>A0A699SAD2_TANCI</name>
<gene>
    <name evidence="2" type="ORF">Tci_866421</name>
</gene>
<feature type="non-terminal residue" evidence="2">
    <location>
        <position position="104"/>
    </location>
</feature>
<feature type="compositionally biased region" description="Pro residues" evidence="1">
    <location>
        <begin position="1"/>
        <end position="12"/>
    </location>
</feature>
<organism evidence="2">
    <name type="scientific">Tanacetum cinerariifolium</name>
    <name type="common">Dalmatian daisy</name>
    <name type="synonym">Chrysanthemum cinerariifolium</name>
    <dbReference type="NCBI Taxonomy" id="118510"/>
    <lineage>
        <taxon>Eukaryota</taxon>
        <taxon>Viridiplantae</taxon>
        <taxon>Streptophyta</taxon>
        <taxon>Embryophyta</taxon>
        <taxon>Tracheophyta</taxon>
        <taxon>Spermatophyta</taxon>
        <taxon>Magnoliopsida</taxon>
        <taxon>eudicotyledons</taxon>
        <taxon>Gunneridae</taxon>
        <taxon>Pentapetalae</taxon>
        <taxon>asterids</taxon>
        <taxon>campanulids</taxon>
        <taxon>Asterales</taxon>
        <taxon>Asteraceae</taxon>
        <taxon>Asteroideae</taxon>
        <taxon>Anthemideae</taxon>
        <taxon>Anthemidinae</taxon>
        <taxon>Tanacetum</taxon>
    </lineage>
</organism>
<proteinExistence type="predicted"/>
<evidence type="ECO:0000256" key="1">
    <source>
        <dbReference type="SAM" id="MobiDB-lite"/>
    </source>
</evidence>
<reference evidence="2" key="1">
    <citation type="journal article" date="2019" name="Sci. Rep.">
        <title>Draft genome of Tanacetum cinerariifolium, the natural source of mosquito coil.</title>
        <authorList>
            <person name="Yamashiro T."/>
            <person name="Shiraishi A."/>
            <person name="Satake H."/>
            <person name="Nakayama K."/>
        </authorList>
    </citation>
    <scope>NUCLEOTIDE SEQUENCE</scope>
</reference>